<dbReference type="RefSeq" id="XP_064767220.1">
    <property type="nucleotide sequence ID" value="XM_064910156.1"/>
</dbReference>
<accession>A0ABR1F2X1</accession>
<feature type="region of interest" description="Disordered" evidence="1">
    <location>
        <begin position="1"/>
        <end position="56"/>
    </location>
</feature>
<feature type="compositionally biased region" description="Polar residues" evidence="1">
    <location>
        <begin position="88"/>
        <end position="98"/>
    </location>
</feature>
<feature type="compositionally biased region" description="Acidic residues" evidence="1">
    <location>
        <begin position="22"/>
        <end position="34"/>
    </location>
</feature>
<evidence type="ECO:0000256" key="1">
    <source>
        <dbReference type="SAM" id="MobiDB-lite"/>
    </source>
</evidence>
<feature type="compositionally biased region" description="Basic residues" evidence="1">
    <location>
        <begin position="39"/>
        <end position="50"/>
    </location>
</feature>
<name>A0ABR1F2X1_9ASCO</name>
<sequence>MSEADLDDRANAENPESSNAESDLEEEVEDSSDESEVRRPKRRRAARKPPQHQLNQVLLDINHGYNIHAGTRLSPDIDSRGISKDRAGSNNSRTSSQERLMKRRHTTVYDAVRLSRATADEILASRVSGLQRALSKEYGAVSERDLPSSELLAALHAYWSKRADHIPGGRASIRALDGGALIALGFLVEASSAALIRGASDT</sequence>
<organism evidence="2 3">
    <name type="scientific">Myxozyma melibiosi</name>
    <dbReference type="NCBI Taxonomy" id="54550"/>
    <lineage>
        <taxon>Eukaryota</taxon>
        <taxon>Fungi</taxon>
        <taxon>Dikarya</taxon>
        <taxon>Ascomycota</taxon>
        <taxon>Saccharomycotina</taxon>
        <taxon>Lipomycetes</taxon>
        <taxon>Lipomycetales</taxon>
        <taxon>Lipomycetaceae</taxon>
        <taxon>Myxozyma</taxon>
    </lineage>
</organism>
<proteinExistence type="predicted"/>
<protein>
    <submittedName>
        <fullName evidence="2">Uncharacterized protein</fullName>
    </submittedName>
</protein>
<dbReference type="Proteomes" id="UP001498771">
    <property type="component" value="Unassembled WGS sequence"/>
</dbReference>
<keyword evidence="3" id="KW-1185">Reference proteome</keyword>
<comment type="caution">
    <text evidence="2">The sequence shown here is derived from an EMBL/GenBank/DDBJ whole genome shotgun (WGS) entry which is preliminary data.</text>
</comment>
<feature type="compositionally biased region" description="Basic and acidic residues" evidence="1">
    <location>
        <begin position="75"/>
        <end position="87"/>
    </location>
</feature>
<gene>
    <name evidence="2" type="ORF">BZA70DRAFT_204898</name>
</gene>
<reference evidence="2 3" key="1">
    <citation type="submission" date="2024-03" db="EMBL/GenBank/DDBJ databases">
        <title>Genome-scale model development and genomic sequencing of the oleaginous clade Lipomyces.</title>
        <authorList>
            <consortium name="Lawrence Berkeley National Laboratory"/>
            <person name="Czajka J.J."/>
            <person name="Han Y."/>
            <person name="Kim J."/>
            <person name="Mondo S.J."/>
            <person name="Hofstad B.A."/>
            <person name="Robles A."/>
            <person name="Haridas S."/>
            <person name="Riley R."/>
            <person name="LaButti K."/>
            <person name="Pangilinan J."/>
            <person name="Andreopoulos W."/>
            <person name="Lipzen A."/>
            <person name="Yan J."/>
            <person name="Wang M."/>
            <person name="Ng V."/>
            <person name="Grigoriev I.V."/>
            <person name="Spatafora J.W."/>
            <person name="Magnuson J.K."/>
            <person name="Baker S.E."/>
            <person name="Pomraning K.R."/>
        </authorList>
    </citation>
    <scope>NUCLEOTIDE SEQUENCE [LARGE SCALE GENOMIC DNA]</scope>
    <source>
        <strain evidence="2 3">Phaff 52-87</strain>
    </source>
</reference>
<dbReference type="GeneID" id="90035668"/>
<evidence type="ECO:0000313" key="2">
    <source>
        <dbReference type="EMBL" id="KAK7204187.1"/>
    </source>
</evidence>
<feature type="region of interest" description="Disordered" evidence="1">
    <location>
        <begin position="70"/>
        <end position="98"/>
    </location>
</feature>
<evidence type="ECO:0000313" key="3">
    <source>
        <dbReference type="Proteomes" id="UP001498771"/>
    </source>
</evidence>
<dbReference type="EMBL" id="JBBJBU010000009">
    <property type="protein sequence ID" value="KAK7204187.1"/>
    <property type="molecule type" value="Genomic_DNA"/>
</dbReference>